<dbReference type="EMBL" id="AP009389">
    <property type="protein sequence ID" value="BAF58730.1"/>
    <property type="molecule type" value="Genomic_DNA"/>
</dbReference>
<dbReference type="STRING" id="370438.PTH_0549"/>
<evidence type="ECO:0000313" key="2">
    <source>
        <dbReference type="Proteomes" id="UP000006556"/>
    </source>
</evidence>
<name>A5D4U3_PELTS</name>
<keyword evidence="2" id="KW-1185">Reference proteome</keyword>
<evidence type="ECO:0000313" key="1">
    <source>
        <dbReference type="EMBL" id="BAF58730.1"/>
    </source>
</evidence>
<dbReference type="HOGENOM" id="CLU_1843230_0_0_9"/>
<dbReference type="KEGG" id="pth:PTH_0549"/>
<reference evidence="2" key="1">
    <citation type="journal article" date="2008" name="Genome Res.">
        <title>The genome of Pelotomaculum thermopropionicum reveals niche-associated evolution in anaerobic microbiota.</title>
        <authorList>
            <person name="Kosaka T."/>
            <person name="Kato S."/>
            <person name="Shimoyama T."/>
            <person name="Ishii S."/>
            <person name="Abe T."/>
            <person name="Watanabe K."/>
        </authorList>
    </citation>
    <scope>NUCLEOTIDE SEQUENCE [LARGE SCALE GENOMIC DNA]</scope>
    <source>
        <strain evidence="2">DSM 13744 / JCM 10971 / SI</strain>
    </source>
</reference>
<protein>
    <submittedName>
        <fullName evidence="1">Uncharacterized protein</fullName>
    </submittedName>
</protein>
<accession>A5D4U3</accession>
<dbReference type="Proteomes" id="UP000006556">
    <property type="component" value="Chromosome"/>
</dbReference>
<gene>
    <name evidence="1" type="ordered locus">PTH_0549</name>
</gene>
<dbReference type="AlphaFoldDB" id="A5D4U3"/>
<organism evidence="1 2">
    <name type="scientific">Pelotomaculum thermopropionicum (strain DSM 13744 / JCM 10971 / SI)</name>
    <dbReference type="NCBI Taxonomy" id="370438"/>
    <lineage>
        <taxon>Bacteria</taxon>
        <taxon>Bacillati</taxon>
        <taxon>Bacillota</taxon>
        <taxon>Clostridia</taxon>
        <taxon>Eubacteriales</taxon>
        <taxon>Desulfotomaculaceae</taxon>
        <taxon>Pelotomaculum</taxon>
    </lineage>
</organism>
<proteinExistence type="predicted"/>
<sequence>MFEQDMESALDNQKLKEEWVAALLGLMRQLKEWTVEQIKVWQAEAGDRVIPNVIELTTERNEQYIGRYYAPMLVITAENCLVEILPAGRFAIGAIGRVDMMSGRRSYSFLYSRRKGWVCMENRRPLTKELYLELLNQLA</sequence>